<evidence type="ECO:0000259" key="17">
    <source>
        <dbReference type="SMART" id="SM00861"/>
    </source>
</evidence>
<evidence type="ECO:0000256" key="1">
    <source>
        <dbReference type="ARBA" id="ARBA00007131"/>
    </source>
</evidence>
<comment type="cofactor">
    <cofactor evidence="14">
        <name>Mg(2+)</name>
        <dbReference type="ChEBI" id="CHEBI:18420"/>
    </cofactor>
    <text evidence="14">Binds 1 Mg(2+) ion per subunit. Can also utilize other divalent metal cations, such as Ca(2+), Mn(2+) and Co(2+).</text>
</comment>
<dbReference type="Pfam" id="PF02779">
    <property type="entry name" value="Transket_pyr"/>
    <property type="match status" value="1"/>
</dbReference>
<dbReference type="EC" id="2.2.1.1" evidence="3 10"/>
<dbReference type="EMBL" id="FMCX01000014">
    <property type="protein sequence ID" value="SCF46585.1"/>
    <property type="molecule type" value="Genomic_DNA"/>
</dbReference>
<evidence type="ECO:0000256" key="10">
    <source>
        <dbReference type="NCBIfam" id="TIGR00232"/>
    </source>
</evidence>
<feature type="site" description="Important for catalytic activity" evidence="15">
    <location>
        <position position="287"/>
    </location>
</feature>
<dbReference type="InterPro" id="IPR020826">
    <property type="entry name" value="Transketolase_BS"/>
</dbReference>
<dbReference type="SUPFAM" id="SSF52518">
    <property type="entry name" value="Thiamin diphosphate-binding fold (THDP-binding)"/>
    <property type="match status" value="2"/>
</dbReference>
<comment type="cofactor">
    <cofactor evidence="13">
        <name>thiamine diphosphate</name>
        <dbReference type="ChEBI" id="CHEBI:58937"/>
    </cofactor>
    <text evidence="13">Binds 1 thiamine pyrophosphate per subunit. During the reaction, the substrate forms a covalent intermediate with the cofactor.</text>
</comment>
<feature type="domain" description="Transketolase-like pyrimidine-binding" evidence="17">
    <location>
        <begin position="379"/>
        <end position="559"/>
    </location>
</feature>
<dbReference type="Pfam" id="PF00456">
    <property type="entry name" value="Transketolase_N"/>
    <property type="match status" value="1"/>
</dbReference>
<feature type="binding site" evidence="12">
    <location>
        <position position="503"/>
    </location>
    <ligand>
        <name>substrate</name>
    </ligand>
</feature>
<dbReference type="Gene3D" id="3.40.50.970">
    <property type="match status" value="2"/>
</dbReference>
<feature type="binding site" evidence="12">
    <location>
        <position position="39"/>
    </location>
    <ligand>
        <name>substrate</name>
    </ligand>
</feature>
<dbReference type="InterPro" id="IPR005474">
    <property type="entry name" value="Transketolase_N"/>
</dbReference>
<dbReference type="InterPro" id="IPR009014">
    <property type="entry name" value="Transketo_C/PFOR_II"/>
</dbReference>
<evidence type="ECO:0000313" key="19">
    <source>
        <dbReference type="Proteomes" id="UP000199504"/>
    </source>
</evidence>
<feature type="binding site" evidence="12">
    <location>
        <position position="554"/>
    </location>
    <ligand>
        <name>substrate</name>
    </ligand>
</feature>
<evidence type="ECO:0000256" key="12">
    <source>
        <dbReference type="PIRSR" id="PIRSR605478-2"/>
    </source>
</evidence>
<sequence>MAANRREHSALNWSDLDRRAVDTVRVLAMDAVEKSGNGHPGTAMSLAPAAYLLFNRVMRHNPADPNWPGRDRFVLSAGHSSLTLYIQLFLSGYPLALDDLKSLRQWGSLTPGHPEHGHTPGVETTTGPLGQGLGNAVGMAMAARRERGLFDPEAEPGASVFDHDIWCIASDGDIEEGISHEASSLAAHQQLGNLCLIYDDNEISIEDDTRIAKSEDVAARYEAYGWHVQTVDWRTGDADQGDYHEDVEALYQALVAAKAETGRPSFIALRTIIGWPAPNKKNTGKIHGSALGADEVAATKQLLGFDPQQSFEIDEEVLKHARQVLGRGEAAQREWTTAFDAWAGANAERKALYDRMATRTLPQGWTDALPTFPADAKGVATRAASGKVLEALAPVLPELWGGSADLAESNNTTMKGEPSFIPAGHATKDFPGNEYGRTLHFGIREHAMGAIMNGIALHGGTRVYGGTFLVFSDYMRPSVRLAALMKLPVTYVWTHDSIGLGEDGPTHQPVEHLTALRAIPGLDVVRPADANETAWAWRQALEHTDRPTALALSRQPLPTIDRDEFGGAEGTAKGGYVLAEASNGKPQVIIVGTGSEVQLCLTARERLEADGTPTRVVSMPCQEWFYEQDEAYRESVLPRGVKARVSVEAGIAMSWRGIVGDSGESVSLEHYGASAPHTVLFEQFGFTPDRIVAAAHAALTRVGDITGFTTGN</sequence>
<keyword evidence="5" id="KW-0808">Transferase</keyword>
<dbReference type="PROSITE" id="PS00801">
    <property type="entry name" value="TRANSKETOLASE_1"/>
    <property type="match status" value="1"/>
</dbReference>
<evidence type="ECO:0000256" key="16">
    <source>
        <dbReference type="SAM" id="MobiDB-lite"/>
    </source>
</evidence>
<dbReference type="FunFam" id="3.40.50.970:FF:000004">
    <property type="entry name" value="Transketolase"/>
    <property type="match status" value="1"/>
</dbReference>
<dbReference type="GO" id="GO:0005829">
    <property type="term" value="C:cytosol"/>
    <property type="evidence" value="ECO:0007669"/>
    <property type="project" value="TreeGrafter"/>
</dbReference>
<dbReference type="InterPro" id="IPR033247">
    <property type="entry name" value="Transketolase_fam"/>
</dbReference>
<feature type="binding site" evidence="12">
    <location>
        <position position="507"/>
    </location>
    <ligand>
        <name>substrate</name>
    </ligand>
</feature>
<evidence type="ECO:0000256" key="5">
    <source>
        <dbReference type="ARBA" id="ARBA00022679"/>
    </source>
</evidence>
<comment type="subunit">
    <text evidence="2">Homodimer.</text>
</comment>
<dbReference type="AlphaFoldDB" id="A0A1C5AMX7"/>
<protein>
    <recommendedName>
        <fullName evidence="4 10">Transketolase</fullName>
        <ecNumber evidence="3 10">2.2.1.1</ecNumber>
    </recommendedName>
</protein>
<dbReference type="GO" id="GO:0006098">
    <property type="term" value="P:pentose-phosphate shunt"/>
    <property type="evidence" value="ECO:0007669"/>
    <property type="project" value="TreeGrafter"/>
</dbReference>
<dbReference type="PANTHER" id="PTHR43522:SF2">
    <property type="entry name" value="TRANSKETOLASE 1-RELATED"/>
    <property type="match status" value="1"/>
</dbReference>
<feature type="site" description="Important for catalytic activity" evidence="15">
    <location>
        <position position="39"/>
    </location>
</feature>
<feature type="binding site" evidence="13">
    <location>
        <position position="79"/>
    </location>
    <ligand>
        <name>thiamine diphosphate</name>
        <dbReference type="ChEBI" id="CHEBI:58937"/>
    </ligand>
</feature>
<evidence type="ECO:0000256" key="2">
    <source>
        <dbReference type="ARBA" id="ARBA00011738"/>
    </source>
</evidence>
<dbReference type="CDD" id="cd07033">
    <property type="entry name" value="TPP_PYR_DXS_TK_like"/>
    <property type="match status" value="1"/>
</dbReference>
<feature type="binding site" evidence="13">
    <location>
        <position position="471"/>
    </location>
    <ligand>
        <name>thiamine diphosphate</name>
        <dbReference type="ChEBI" id="CHEBI:58937"/>
    </ligand>
</feature>
<evidence type="ECO:0000256" key="14">
    <source>
        <dbReference type="PIRSR" id="PIRSR605478-4"/>
    </source>
</evidence>
<feature type="binding site" evidence="14">
    <location>
        <position position="203"/>
    </location>
    <ligand>
        <name>Mg(2+)</name>
        <dbReference type="ChEBI" id="CHEBI:18420"/>
    </ligand>
</feature>
<evidence type="ECO:0000256" key="13">
    <source>
        <dbReference type="PIRSR" id="PIRSR605478-3"/>
    </source>
</evidence>
<keyword evidence="6 14" id="KW-0479">Metal-binding</keyword>
<dbReference type="InterPro" id="IPR055152">
    <property type="entry name" value="Transketolase-like_C_2"/>
</dbReference>
<keyword evidence="19" id="KW-1185">Reference proteome</keyword>
<evidence type="ECO:0000256" key="3">
    <source>
        <dbReference type="ARBA" id="ARBA00013152"/>
    </source>
</evidence>
<feature type="binding site" evidence="12">
    <location>
        <position position="495"/>
    </location>
    <ligand>
        <name>substrate</name>
    </ligand>
</feature>
<comment type="catalytic activity">
    <reaction evidence="9">
        <text>D-sedoheptulose 7-phosphate + D-glyceraldehyde 3-phosphate = aldehydo-D-ribose 5-phosphate + D-xylulose 5-phosphate</text>
        <dbReference type="Rhea" id="RHEA:10508"/>
        <dbReference type="ChEBI" id="CHEBI:57483"/>
        <dbReference type="ChEBI" id="CHEBI:57737"/>
        <dbReference type="ChEBI" id="CHEBI:58273"/>
        <dbReference type="ChEBI" id="CHEBI:59776"/>
        <dbReference type="EC" id="2.2.1.1"/>
    </reaction>
</comment>
<evidence type="ECO:0000256" key="7">
    <source>
        <dbReference type="ARBA" id="ARBA00022842"/>
    </source>
</evidence>
<proteinExistence type="inferred from homology"/>
<comment type="similarity">
    <text evidence="1">Belongs to the transketolase family.</text>
</comment>
<evidence type="ECO:0000256" key="15">
    <source>
        <dbReference type="PIRSR" id="PIRSR605478-5"/>
    </source>
</evidence>
<feature type="binding site" evidence="12">
    <location>
        <position position="409"/>
    </location>
    <ligand>
        <name>substrate</name>
    </ligand>
</feature>
<name>A0A1C5AMX7_9ACTN</name>
<dbReference type="SUPFAM" id="SSF52922">
    <property type="entry name" value="TK C-terminal domain-like"/>
    <property type="match status" value="1"/>
</dbReference>
<feature type="binding site" evidence="13">
    <location>
        <begin position="127"/>
        <end position="129"/>
    </location>
    <ligand>
        <name>thiamine diphosphate</name>
        <dbReference type="ChEBI" id="CHEBI:58937"/>
    </ligand>
</feature>
<feature type="binding site" evidence="13">
    <location>
        <position position="172"/>
    </location>
    <ligand>
        <name>thiamine diphosphate</name>
        <dbReference type="ChEBI" id="CHEBI:58937"/>
    </ligand>
</feature>
<dbReference type="PROSITE" id="PS00802">
    <property type="entry name" value="TRANSKETOLASE_2"/>
    <property type="match status" value="1"/>
</dbReference>
<evidence type="ECO:0000256" key="9">
    <source>
        <dbReference type="ARBA" id="ARBA00049473"/>
    </source>
</evidence>
<dbReference type="InterPro" id="IPR029061">
    <property type="entry name" value="THDP-binding"/>
</dbReference>
<feature type="binding site" evidence="12">
    <location>
        <position position="382"/>
    </location>
    <ligand>
        <name>substrate</name>
    </ligand>
</feature>
<feature type="binding site" evidence="13">
    <location>
        <position position="287"/>
    </location>
    <ligand>
        <name>thiamine diphosphate</name>
        <dbReference type="ChEBI" id="CHEBI:58937"/>
    </ligand>
</feature>
<accession>A0A1C5AMX7</accession>
<dbReference type="GO" id="GO:0004802">
    <property type="term" value="F:transketolase activity"/>
    <property type="evidence" value="ECO:0007669"/>
    <property type="project" value="UniProtKB-UniRule"/>
</dbReference>
<dbReference type="FunFam" id="3.40.50.970:FF:000003">
    <property type="entry name" value="Transketolase"/>
    <property type="match status" value="1"/>
</dbReference>
<organism evidence="18 19">
    <name type="scientific">Micromonospora mirobrigensis</name>
    <dbReference type="NCBI Taxonomy" id="262898"/>
    <lineage>
        <taxon>Bacteria</taxon>
        <taxon>Bacillati</taxon>
        <taxon>Actinomycetota</taxon>
        <taxon>Actinomycetes</taxon>
        <taxon>Micromonosporales</taxon>
        <taxon>Micromonosporaceae</taxon>
        <taxon>Micromonospora</taxon>
    </lineage>
</organism>
<dbReference type="STRING" id="262898.GA0070564_11416"/>
<dbReference type="CDD" id="cd02012">
    <property type="entry name" value="TPP_TK"/>
    <property type="match status" value="1"/>
</dbReference>
<dbReference type="Gene3D" id="3.40.50.920">
    <property type="match status" value="1"/>
</dbReference>
<dbReference type="FunFam" id="3.40.50.920:FF:000003">
    <property type="entry name" value="Transketolase"/>
    <property type="match status" value="1"/>
</dbReference>
<dbReference type="SMART" id="SM00861">
    <property type="entry name" value="Transket_pyr"/>
    <property type="match status" value="1"/>
</dbReference>
<evidence type="ECO:0000313" key="18">
    <source>
        <dbReference type="EMBL" id="SCF46585.1"/>
    </source>
</evidence>
<evidence type="ECO:0000256" key="6">
    <source>
        <dbReference type="ARBA" id="ARBA00022723"/>
    </source>
</evidence>
<gene>
    <name evidence="18" type="ORF">GA0070564_11416</name>
</gene>
<dbReference type="GO" id="GO:0000287">
    <property type="term" value="F:magnesium ion binding"/>
    <property type="evidence" value="ECO:0007669"/>
    <property type="project" value="UniProtKB-ARBA"/>
</dbReference>
<dbReference type="PANTHER" id="PTHR43522">
    <property type="entry name" value="TRANSKETOLASE"/>
    <property type="match status" value="1"/>
</dbReference>
<reference evidence="19" key="1">
    <citation type="submission" date="2016-06" db="EMBL/GenBank/DDBJ databases">
        <authorList>
            <person name="Varghese N."/>
            <person name="Submissions Spin"/>
        </authorList>
    </citation>
    <scope>NUCLEOTIDE SEQUENCE [LARGE SCALE GENOMIC DNA]</scope>
    <source>
        <strain evidence="19">DSM 44830</strain>
    </source>
</reference>
<dbReference type="Pfam" id="PF22613">
    <property type="entry name" value="Transketolase_C_1"/>
    <property type="match status" value="1"/>
</dbReference>
<evidence type="ECO:0000256" key="11">
    <source>
        <dbReference type="PIRSR" id="PIRSR605478-1"/>
    </source>
</evidence>
<keyword evidence="8 13" id="KW-0786">Thiamine pyrophosphate</keyword>
<feature type="active site" description="Proton donor" evidence="11">
    <location>
        <position position="445"/>
    </location>
</feature>
<dbReference type="InterPro" id="IPR005478">
    <property type="entry name" value="Transketolase_bac-like"/>
</dbReference>
<dbReference type="InterPro" id="IPR005475">
    <property type="entry name" value="Transketolase-like_Pyr-bd"/>
</dbReference>
<feature type="region of interest" description="Disordered" evidence="16">
    <location>
        <begin position="108"/>
        <end position="128"/>
    </location>
</feature>
<feature type="binding site" evidence="14">
    <location>
        <position position="171"/>
    </location>
    <ligand>
        <name>Mg(2+)</name>
        <dbReference type="ChEBI" id="CHEBI:18420"/>
    </ligand>
</feature>
<dbReference type="InterPro" id="IPR049557">
    <property type="entry name" value="Transketolase_CS"/>
</dbReference>
<dbReference type="NCBIfam" id="TIGR00232">
    <property type="entry name" value="tktlase_bact"/>
    <property type="match status" value="1"/>
</dbReference>
<feature type="binding site" evidence="12">
    <location>
        <position position="287"/>
    </location>
    <ligand>
        <name>substrate</name>
    </ligand>
</feature>
<evidence type="ECO:0000256" key="8">
    <source>
        <dbReference type="ARBA" id="ARBA00023052"/>
    </source>
</evidence>
<feature type="binding site" evidence="14">
    <location>
        <position position="201"/>
    </location>
    <ligand>
        <name>Mg(2+)</name>
        <dbReference type="ChEBI" id="CHEBI:18420"/>
    </ligand>
</feature>
<dbReference type="Proteomes" id="UP000199504">
    <property type="component" value="Unassembled WGS sequence"/>
</dbReference>
<dbReference type="OrthoDB" id="8732661at2"/>
<keyword evidence="7 14" id="KW-0460">Magnesium</keyword>
<feature type="binding site" evidence="13">
    <location>
        <position position="201"/>
    </location>
    <ligand>
        <name>thiamine diphosphate</name>
        <dbReference type="ChEBI" id="CHEBI:58937"/>
    </ligand>
</feature>
<dbReference type="RefSeq" id="WP_091615890.1">
    <property type="nucleotide sequence ID" value="NZ_FMCX01000014.1"/>
</dbReference>
<evidence type="ECO:0000256" key="4">
    <source>
        <dbReference type="ARBA" id="ARBA00016662"/>
    </source>
</evidence>